<dbReference type="eggNOG" id="ENOG502SI30">
    <property type="taxonomic scope" value="Eukaryota"/>
</dbReference>
<comment type="similarity">
    <text evidence="1">Belongs to the ustYa family.</text>
</comment>
<evidence type="ECO:0000313" key="4">
    <source>
        <dbReference type="Proteomes" id="UP000008984"/>
    </source>
</evidence>
<accession>G0RKK6</accession>
<dbReference type="RefSeq" id="XP_006965685.1">
    <property type="nucleotide sequence ID" value="XM_006965623.1"/>
</dbReference>
<dbReference type="AlphaFoldDB" id="G0RKK6"/>
<gene>
    <name evidence="3" type="ORF">TRIREDRAFT_107868</name>
</gene>
<sequence>MHDNAIAIHTAGSFVNQKYLALRDSVVQIYSFRRNLQELAPLTPISRKFTEMETHRDRDESSIEESDPFLGVSIFSSKKGSQNRGWRRDVLLYSLILLLGISLGSHILMYLYIHRASYLDALCVQHTQQNPTPIDIPIHYHSVLYDGTFLANSTSVFRLPPSPEVDAAWEGLGTTSKPLVLSRAQAVRAGISPDHLKTPSGDFPVLFEFNHHLHCLNMIRKAVFFNYDYYSSPDSPGHHLGKDTETISKHVTHCIDMLRQVLQCKPDLGVFGQYWVKDPAQGVEGSFVDFNTNHKCIDWEPVREWVQTHQTLDDLVVELQEGDKILDIAP</sequence>
<name>G0RKK6_HYPJQ</name>
<evidence type="ECO:0000256" key="2">
    <source>
        <dbReference type="SAM" id="Phobius"/>
    </source>
</evidence>
<protein>
    <submittedName>
        <fullName evidence="3">Predicted protein</fullName>
    </submittedName>
</protein>
<keyword evidence="2" id="KW-1133">Transmembrane helix</keyword>
<dbReference type="OrthoDB" id="3687641at2759"/>
<dbReference type="Pfam" id="PF11807">
    <property type="entry name" value="UstYa"/>
    <property type="match status" value="1"/>
</dbReference>
<evidence type="ECO:0000256" key="1">
    <source>
        <dbReference type="ARBA" id="ARBA00035112"/>
    </source>
</evidence>
<feature type="transmembrane region" description="Helical" evidence="2">
    <location>
        <begin position="90"/>
        <end position="113"/>
    </location>
</feature>
<dbReference type="VEuPathDB" id="FungiDB:TRIREDRAFT_107868"/>
<dbReference type="Proteomes" id="UP000008984">
    <property type="component" value="Unassembled WGS sequence"/>
</dbReference>
<dbReference type="GO" id="GO:0043386">
    <property type="term" value="P:mycotoxin biosynthetic process"/>
    <property type="evidence" value="ECO:0007669"/>
    <property type="project" value="InterPro"/>
</dbReference>
<dbReference type="PANTHER" id="PTHR33365:SF13">
    <property type="entry name" value="TAT PATHWAY SIGNAL SEQUENCE"/>
    <property type="match status" value="1"/>
</dbReference>
<dbReference type="GeneID" id="18481547"/>
<dbReference type="EMBL" id="GL985065">
    <property type="protein sequence ID" value="EGR48265.1"/>
    <property type="molecule type" value="Genomic_DNA"/>
</dbReference>
<keyword evidence="4" id="KW-1185">Reference proteome</keyword>
<dbReference type="InterPro" id="IPR021765">
    <property type="entry name" value="UstYa-like"/>
</dbReference>
<dbReference type="KEGG" id="tre:TRIREDRAFT_107868"/>
<evidence type="ECO:0000313" key="3">
    <source>
        <dbReference type="EMBL" id="EGR48265.1"/>
    </source>
</evidence>
<dbReference type="STRING" id="431241.G0RKK6"/>
<keyword evidence="2" id="KW-0472">Membrane</keyword>
<dbReference type="HOGENOM" id="CLU_042941_0_1_1"/>
<dbReference type="PANTHER" id="PTHR33365">
    <property type="entry name" value="YALI0B05434P"/>
    <property type="match status" value="1"/>
</dbReference>
<reference evidence="3 4" key="1">
    <citation type="journal article" date="2008" name="Nat. Biotechnol.">
        <title>Genome sequencing and analysis of the biomass-degrading fungus Trichoderma reesei (syn. Hypocrea jecorina).</title>
        <authorList>
            <person name="Martinez D."/>
            <person name="Berka R.M."/>
            <person name="Henrissat B."/>
            <person name="Saloheimo M."/>
            <person name="Arvas M."/>
            <person name="Baker S.E."/>
            <person name="Chapman J."/>
            <person name="Chertkov O."/>
            <person name="Coutinho P.M."/>
            <person name="Cullen D."/>
            <person name="Danchin E.G."/>
            <person name="Grigoriev I.V."/>
            <person name="Harris P."/>
            <person name="Jackson M."/>
            <person name="Kubicek C.P."/>
            <person name="Han C.S."/>
            <person name="Ho I."/>
            <person name="Larrondo L.F."/>
            <person name="de Leon A.L."/>
            <person name="Magnuson J.K."/>
            <person name="Merino S."/>
            <person name="Misra M."/>
            <person name="Nelson B."/>
            <person name="Putnam N."/>
            <person name="Robbertse B."/>
            <person name="Salamov A.A."/>
            <person name="Schmoll M."/>
            <person name="Terry A."/>
            <person name="Thayer N."/>
            <person name="Westerholm-Parvinen A."/>
            <person name="Schoch C.L."/>
            <person name="Yao J."/>
            <person name="Barabote R."/>
            <person name="Nelson M.A."/>
            <person name="Detter C."/>
            <person name="Bruce D."/>
            <person name="Kuske C.R."/>
            <person name="Xie G."/>
            <person name="Richardson P."/>
            <person name="Rokhsar D.S."/>
            <person name="Lucas S.M."/>
            <person name="Rubin E.M."/>
            <person name="Dunn-Coleman N."/>
            <person name="Ward M."/>
            <person name="Brettin T.S."/>
        </authorList>
    </citation>
    <scope>NUCLEOTIDE SEQUENCE [LARGE SCALE GENOMIC DNA]</scope>
    <source>
        <strain evidence="3 4">QM6a</strain>
    </source>
</reference>
<keyword evidence="2" id="KW-0812">Transmembrane</keyword>
<proteinExistence type="inferred from homology"/>
<organism evidence="4">
    <name type="scientific">Hypocrea jecorina (strain QM6a)</name>
    <name type="common">Trichoderma reesei</name>
    <dbReference type="NCBI Taxonomy" id="431241"/>
    <lineage>
        <taxon>Eukaryota</taxon>
        <taxon>Fungi</taxon>
        <taxon>Dikarya</taxon>
        <taxon>Ascomycota</taxon>
        <taxon>Pezizomycotina</taxon>
        <taxon>Sordariomycetes</taxon>
        <taxon>Hypocreomycetidae</taxon>
        <taxon>Hypocreales</taxon>
        <taxon>Hypocreaceae</taxon>
        <taxon>Trichoderma</taxon>
    </lineage>
</organism>